<dbReference type="PROSITE" id="PS51367">
    <property type="entry name" value="THAUMATIN_2"/>
    <property type="match status" value="1"/>
</dbReference>
<accession>A0A0E0Q3V0</accession>
<sequence length="277" mass="28073">MRVSAAGEGRRGGSDDGDERRGGDGGETASGRRGGAAHGRRGSARGLPRQPPPTAHEAHEAEEEAASGTAATTRQITEDITKLNHFDQWNSDDLQPFYSSLGSYGHSCSSALRQPARRSSRCATTAPTPSGRPPCPETQRSGAIGGGDFKLSPGANVSFPAPDGWSDRLWARTDCAPSGTASLACATGYFGGAVSCSLGGAPPVTLAEFTLGGADGKDFYDVSLVGGGRRGSPRASPPPAARALLLAAPPRRPPAASPPTAAASPLAGRQLPPPPAG</sequence>
<reference evidence="3" key="1">
    <citation type="submission" date="2013-06" db="EMBL/GenBank/DDBJ databases">
        <authorList>
            <person name="Zhao Q."/>
        </authorList>
    </citation>
    <scope>NUCLEOTIDE SEQUENCE</scope>
    <source>
        <strain evidence="3">cv. W1943</strain>
    </source>
</reference>
<feature type="compositionally biased region" description="Basic and acidic residues" evidence="1">
    <location>
        <begin position="8"/>
        <end position="24"/>
    </location>
</feature>
<dbReference type="STRING" id="4529.A0A0E0Q3V0"/>
<name>A0A0E0Q3V0_ORYRU</name>
<dbReference type="PANTHER" id="PTHR31048">
    <property type="entry name" value="OS03G0233200 PROTEIN"/>
    <property type="match status" value="1"/>
</dbReference>
<feature type="compositionally biased region" description="Gly residues" evidence="1">
    <location>
        <begin position="25"/>
        <end position="37"/>
    </location>
</feature>
<dbReference type="Gramene" id="ORUFI07G02350.1">
    <property type="protein sequence ID" value="ORUFI07G02350.1"/>
    <property type="gene ID" value="ORUFI07G02350"/>
</dbReference>
<dbReference type="Pfam" id="PF00314">
    <property type="entry name" value="Thaumatin"/>
    <property type="match status" value="1"/>
</dbReference>
<dbReference type="SUPFAM" id="SSF49870">
    <property type="entry name" value="Osmotin, thaumatin-like protein"/>
    <property type="match status" value="1"/>
</dbReference>
<keyword evidence="3" id="KW-1185">Reference proteome</keyword>
<dbReference type="SMART" id="SM00205">
    <property type="entry name" value="THN"/>
    <property type="match status" value="1"/>
</dbReference>
<feature type="compositionally biased region" description="Low complexity" evidence="1">
    <location>
        <begin position="258"/>
        <end position="267"/>
    </location>
</feature>
<evidence type="ECO:0000256" key="1">
    <source>
        <dbReference type="SAM" id="MobiDB-lite"/>
    </source>
</evidence>
<protein>
    <submittedName>
        <fullName evidence="2">Uncharacterized protein</fullName>
    </submittedName>
</protein>
<reference evidence="2" key="2">
    <citation type="submission" date="2015-06" db="UniProtKB">
        <authorList>
            <consortium name="EnsemblPlants"/>
        </authorList>
    </citation>
    <scope>IDENTIFICATION</scope>
</reference>
<dbReference type="eggNOG" id="ENOG502QUEJ">
    <property type="taxonomic scope" value="Eukaryota"/>
</dbReference>
<feature type="region of interest" description="Disordered" evidence="1">
    <location>
        <begin position="1"/>
        <end position="76"/>
    </location>
</feature>
<evidence type="ECO:0000313" key="3">
    <source>
        <dbReference type="Proteomes" id="UP000008022"/>
    </source>
</evidence>
<evidence type="ECO:0000313" key="2">
    <source>
        <dbReference type="EnsemblPlants" id="ORUFI07G02350.1"/>
    </source>
</evidence>
<dbReference type="Proteomes" id="UP000008022">
    <property type="component" value="Unassembled WGS sequence"/>
</dbReference>
<feature type="region of interest" description="Disordered" evidence="1">
    <location>
        <begin position="226"/>
        <end position="277"/>
    </location>
</feature>
<dbReference type="InterPro" id="IPR001938">
    <property type="entry name" value="Thaumatin"/>
</dbReference>
<dbReference type="EnsemblPlants" id="ORUFI07G02350.1">
    <property type="protein sequence ID" value="ORUFI07G02350.1"/>
    <property type="gene ID" value="ORUFI07G02350"/>
</dbReference>
<feature type="region of interest" description="Disordered" evidence="1">
    <location>
        <begin position="115"/>
        <end position="151"/>
    </location>
</feature>
<organism evidence="2 3">
    <name type="scientific">Oryza rufipogon</name>
    <name type="common">Brownbeard rice</name>
    <name type="synonym">Asian wild rice</name>
    <dbReference type="NCBI Taxonomy" id="4529"/>
    <lineage>
        <taxon>Eukaryota</taxon>
        <taxon>Viridiplantae</taxon>
        <taxon>Streptophyta</taxon>
        <taxon>Embryophyta</taxon>
        <taxon>Tracheophyta</taxon>
        <taxon>Spermatophyta</taxon>
        <taxon>Magnoliopsida</taxon>
        <taxon>Liliopsida</taxon>
        <taxon>Poales</taxon>
        <taxon>Poaceae</taxon>
        <taxon>BOP clade</taxon>
        <taxon>Oryzoideae</taxon>
        <taxon>Oryzeae</taxon>
        <taxon>Oryzinae</taxon>
        <taxon>Oryza</taxon>
    </lineage>
</organism>
<dbReference type="InterPro" id="IPR037176">
    <property type="entry name" value="Osmotin/thaumatin-like_sf"/>
</dbReference>
<dbReference type="HOGENOM" id="CLU_1006070_0_0_1"/>
<proteinExistence type="predicted"/>
<dbReference type="AlphaFoldDB" id="A0A0E0Q3V0"/>
<dbReference type="PRINTS" id="PR00347">
    <property type="entry name" value="THAUMATIN"/>
</dbReference>
<dbReference type="Gene3D" id="2.60.110.10">
    <property type="entry name" value="Thaumatin"/>
    <property type="match status" value="1"/>
</dbReference>